<sequence length="225" mass="25326">MRFIRLFIGAFIVSIIFALNGFSAEKVLIDSLEITETNISVAETTTNPAKSPKIKKPFIPNSTTALLWSIIPGAGQLYNRQYWKLPIIATAYTACYYAISWNHANLTDYATAYSEFRSPNPMEHSTWKDFVPFGQDPETYITNPSLKTSLENNLKRGRDFFRRNRDLSIIVAAAVYALVMVDAYVDAELFTFDISPDISMSVQPTVQRHAFLPQQSLGVGLAFSF</sequence>
<keyword evidence="3" id="KW-1185">Reference proteome</keyword>
<dbReference type="Proteomes" id="UP000030101">
    <property type="component" value="Unassembled WGS sequence"/>
</dbReference>
<organism evidence="2 3">
    <name type="scientific">Porphyromonas canoris</name>
    <dbReference type="NCBI Taxonomy" id="36875"/>
    <lineage>
        <taxon>Bacteria</taxon>
        <taxon>Pseudomonadati</taxon>
        <taxon>Bacteroidota</taxon>
        <taxon>Bacteroidia</taxon>
        <taxon>Bacteroidales</taxon>
        <taxon>Porphyromonadaceae</taxon>
        <taxon>Porphyromonas</taxon>
    </lineage>
</organism>
<protein>
    <recommendedName>
        <fullName evidence="1">DUF5683 domain-containing protein</fullName>
    </recommendedName>
</protein>
<dbReference type="Pfam" id="PF18935">
    <property type="entry name" value="DUF5683"/>
    <property type="match status" value="1"/>
</dbReference>
<evidence type="ECO:0000313" key="3">
    <source>
        <dbReference type="Proteomes" id="UP000030101"/>
    </source>
</evidence>
<proteinExistence type="predicted"/>
<reference evidence="2 3" key="1">
    <citation type="submission" date="2014-08" db="EMBL/GenBank/DDBJ databases">
        <title>Porphyromonas canoris strain:OH2762 Genome sequencing.</title>
        <authorList>
            <person name="Wallis C."/>
            <person name="Deusch O."/>
            <person name="O'Flynn C."/>
            <person name="Davis I."/>
            <person name="Jospin G."/>
            <person name="Darling A.E."/>
            <person name="Coil D.A."/>
            <person name="Alexiev A."/>
            <person name="Horsfall A."/>
            <person name="Kirkwood N."/>
            <person name="Harris S."/>
            <person name="Eisen J.A."/>
        </authorList>
    </citation>
    <scope>NUCLEOTIDE SEQUENCE [LARGE SCALE GENOMIC DNA]</scope>
    <source>
        <strain evidence="3">COT-108 OH2762</strain>
    </source>
</reference>
<dbReference type="RefSeq" id="WP_036792928.1">
    <property type="nucleotide sequence ID" value="NZ_JQZV01000013.1"/>
</dbReference>
<comment type="caution">
    <text evidence="2">The sequence shown here is derived from an EMBL/GenBank/DDBJ whole genome shotgun (WGS) entry which is preliminary data.</text>
</comment>
<evidence type="ECO:0000259" key="1">
    <source>
        <dbReference type="Pfam" id="PF18935"/>
    </source>
</evidence>
<dbReference type="EMBL" id="JQZV01000013">
    <property type="protein sequence ID" value="KGN92276.1"/>
    <property type="molecule type" value="Genomic_DNA"/>
</dbReference>
<accession>A0ABR4XKR1</accession>
<name>A0ABR4XKR1_9PORP</name>
<feature type="domain" description="DUF5683" evidence="1">
    <location>
        <begin position="60"/>
        <end position="225"/>
    </location>
</feature>
<dbReference type="InterPro" id="IPR043738">
    <property type="entry name" value="DUF5683"/>
</dbReference>
<gene>
    <name evidence="2" type="ORF">HQ43_09730</name>
</gene>
<evidence type="ECO:0000313" key="2">
    <source>
        <dbReference type="EMBL" id="KGN92276.1"/>
    </source>
</evidence>